<protein>
    <submittedName>
        <fullName evidence="7">Lysophospholipid acyltransferase family protein</fullName>
    </submittedName>
</protein>
<dbReference type="CDD" id="cd07984">
    <property type="entry name" value="LPLAT_LABLAT-like"/>
    <property type="match status" value="1"/>
</dbReference>
<dbReference type="PANTHER" id="PTHR30606">
    <property type="entry name" value="LIPID A BIOSYNTHESIS LAUROYL ACYLTRANSFERASE"/>
    <property type="match status" value="1"/>
</dbReference>
<comment type="subcellular location">
    <subcellularLocation>
        <location evidence="1">Cell inner membrane</location>
    </subcellularLocation>
</comment>
<organism evidence="7 8">
    <name type="scientific">Pendulispora albinea</name>
    <dbReference type="NCBI Taxonomy" id="2741071"/>
    <lineage>
        <taxon>Bacteria</taxon>
        <taxon>Pseudomonadati</taxon>
        <taxon>Myxococcota</taxon>
        <taxon>Myxococcia</taxon>
        <taxon>Myxococcales</taxon>
        <taxon>Sorangiineae</taxon>
        <taxon>Pendulisporaceae</taxon>
        <taxon>Pendulispora</taxon>
    </lineage>
</organism>
<keyword evidence="4" id="KW-0808">Transferase</keyword>
<name>A0ABZ2LK61_9BACT</name>
<dbReference type="GO" id="GO:0016746">
    <property type="term" value="F:acyltransferase activity"/>
    <property type="evidence" value="ECO:0007669"/>
    <property type="project" value="UniProtKB-KW"/>
</dbReference>
<evidence type="ECO:0000256" key="1">
    <source>
        <dbReference type="ARBA" id="ARBA00004533"/>
    </source>
</evidence>
<reference evidence="7 8" key="1">
    <citation type="submission" date="2021-12" db="EMBL/GenBank/DDBJ databases">
        <title>Discovery of the Pendulisporaceae a myxobacterial family with distinct sporulation behavior and unique specialized metabolism.</title>
        <authorList>
            <person name="Garcia R."/>
            <person name="Popoff A."/>
            <person name="Bader C.D."/>
            <person name="Loehr J."/>
            <person name="Walesch S."/>
            <person name="Walt C."/>
            <person name="Boldt J."/>
            <person name="Bunk B."/>
            <person name="Haeckl F.J.F.P.J."/>
            <person name="Gunesch A.P."/>
            <person name="Birkelbach J."/>
            <person name="Nuebel U."/>
            <person name="Pietschmann T."/>
            <person name="Bach T."/>
            <person name="Mueller R."/>
        </authorList>
    </citation>
    <scope>NUCLEOTIDE SEQUENCE [LARGE SCALE GENOMIC DNA]</scope>
    <source>
        <strain evidence="7 8">MSr11954</strain>
    </source>
</reference>
<evidence type="ECO:0000256" key="5">
    <source>
        <dbReference type="ARBA" id="ARBA00023136"/>
    </source>
</evidence>
<dbReference type="PANTHER" id="PTHR30606:SF10">
    <property type="entry name" value="PHOSPHATIDYLINOSITOL MANNOSIDE ACYLTRANSFERASE"/>
    <property type="match status" value="1"/>
</dbReference>
<dbReference type="InterPro" id="IPR004960">
    <property type="entry name" value="LipA_acyltrans"/>
</dbReference>
<keyword evidence="2" id="KW-1003">Cell membrane</keyword>
<keyword evidence="6 7" id="KW-0012">Acyltransferase</keyword>
<dbReference type="Pfam" id="PF03279">
    <property type="entry name" value="Lip_A_acyltrans"/>
    <property type="match status" value="1"/>
</dbReference>
<dbReference type="RefSeq" id="WP_394820935.1">
    <property type="nucleotide sequence ID" value="NZ_CP089984.1"/>
</dbReference>
<evidence type="ECO:0000256" key="4">
    <source>
        <dbReference type="ARBA" id="ARBA00022679"/>
    </source>
</evidence>
<gene>
    <name evidence="7" type="ORF">LZC94_26030</name>
</gene>
<dbReference type="EMBL" id="CP089984">
    <property type="protein sequence ID" value="WXB11319.1"/>
    <property type="molecule type" value="Genomic_DNA"/>
</dbReference>
<keyword evidence="5" id="KW-0472">Membrane</keyword>
<evidence type="ECO:0000313" key="8">
    <source>
        <dbReference type="Proteomes" id="UP001370348"/>
    </source>
</evidence>
<keyword evidence="8" id="KW-1185">Reference proteome</keyword>
<dbReference type="Proteomes" id="UP001370348">
    <property type="component" value="Chromosome"/>
</dbReference>
<sequence>MDDEARSIGAGSPSRLLAGLGWLIAKLPPAVLRVLGACIGFLAGSLLRIRRAHVEQAMEAGGIRHPRSSARAMYRSLGTSLFEFLWLAGGDAARLDACVRMDERSRRALAEARALGRGIVLAATHTGNWDLAACAMAREGPLLVVTKRLSLRALDHFWQSTRRGYGVRLCEAKGAMNEGRRMLRAGGAVAMMIDQVPVRWQHAVTVSFFGRPAHTDKAPAALAASAGAPLVVAGACRGPEGLHHLCVLDVLFPGEHARRAWIEEATRRSTYALERFVREHPSEWLWLHRRWKRLPKHPPGAPREPIAEGPRM</sequence>
<keyword evidence="3" id="KW-0997">Cell inner membrane</keyword>
<evidence type="ECO:0000313" key="7">
    <source>
        <dbReference type="EMBL" id="WXB11319.1"/>
    </source>
</evidence>
<proteinExistence type="predicted"/>
<accession>A0ABZ2LK61</accession>
<evidence type="ECO:0000256" key="2">
    <source>
        <dbReference type="ARBA" id="ARBA00022475"/>
    </source>
</evidence>
<evidence type="ECO:0000256" key="6">
    <source>
        <dbReference type="ARBA" id="ARBA00023315"/>
    </source>
</evidence>
<evidence type="ECO:0000256" key="3">
    <source>
        <dbReference type="ARBA" id="ARBA00022519"/>
    </source>
</evidence>